<keyword evidence="2" id="KW-1185">Reference proteome</keyword>
<organism evidence="1 2">
    <name type="scientific">Zopfia rhizophila CBS 207.26</name>
    <dbReference type="NCBI Taxonomy" id="1314779"/>
    <lineage>
        <taxon>Eukaryota</taxon>
        <taxon>Fungi</taxon>
        <taxon>Dikarya</taxon>
        <taxon>Ascomycota</taxon>
        <taxon>Pezizomycotina</taxon>
        <taxon>Dothideomycetes</taxon>
        <taxon>Dothideomycetes incertae sedis</taxon>
        <taxon>Zopfiaceae</taxon>
        <taxon>Zopfia</taxon>
    </lineage>
</organism>
<evidence type="ECO:0000313" key="1">
    <source>
        <dbReference type="EMBL" id="KAF2183606.1"/>
    </source>
</evidence>
<dbReference type="AlphaFoldDB" id="A0A6A6E128"/>
<dbReference type="Proteomes" id="UP000800200">
    <property type="component" value="Unassembled WGS sequence"/>
</dbReference>
<protein>
    <submittedName>
        <fullName evidence="1">Uncharacterized protein</fullName>
    </submittedName>
</protein>
<sequence>MLSNIENTEKLQYLHNTLKHKFAGTGSEQARVVLQRHNSQFTTHKVFTFLMFNMLVRYRNHQVSIMSVMRKEFPEIECIMQLLSAQRLEKAKDELHASGKTGNSAIKQLLRSLLLYGFCQPILAAYQTQDPEEAKEFLTSLNISYKRIQLAISDPLSLALFFYRKISMFFKYYIRYFRAIETNKCGALHLHSLL</sequence>
<dbReference type="EMBL" id="ML994641">
    <property type="protein sequence ID" value="KAF2183606.1"/>
    <property type="molecule type" value="Genomic_DNA"/>
</dbReference>
<gene>
    <name evidence="1" type="ORF">K469DRAFT_727905</name>
</gene>
<dbReference type="OrthoDB" id="5098383at2759"/>
<proteinExistence type="predicted"/>
<name>A0A6A6E128_9PEZI</name>
<reference evidence="1" key="1">
    <citation type="journal article" date="2020" name="Stud. Mycol.">
        <title>101 Dothideomycetes genomes: a test case for predicting lifestyles and emergence of pathogens.</title>
        <authorList>
            <person name="Haridas S."/>
            <person name="Albert R."/>
            <person name="Binder M."/>
            <person name="Bloem J."/>
            <person name="Labutti K."/>
            <person name="Salamov A."/>
            <person name="Andreopoulos B."/>
            <person name="Baker S."/>
            <person name="Barry K."/>
            <person name="Bills G."/>
            <person name="Bluhm B."/>
            <person name="Cannon C."/>
            <person name="Castanera R."/>
            <person name="Culley D."/>
            <person name="Daum C."/>
            <person name="Ezra D."/>
            <person name="Gonzalez J."/>
            <person name="Henrissat B."/>
            <person name="Kuo A."/>
            <person name="Liang C."/>
            <person name="Lipzen A."/>
            <person name="Lutzoni F."/>
            <person name="Magnuson J."/>
            <person name="Mondo S."/>
            <person name="Nolan M."/>
            <person name="Ohm R."/>
            <person name="Pangilinan J."/>
            <person name="Park H.-J."/>
            <person name="Ramirez L."/>
            <person name="Alfaro M."/>
            <person name="Sun H."/>
            <person name="Tritt A."/>
            <person name="Yoshinaga Y."/>
            <person name="Zwiers L.-H."/>
            <person name="Turgeon B."/>
            <person name="Goodwin S."/>
            <person name="Spatafora J."/>
            <person name="Crous P."/>
            <person name="Grigoriev I."/>
        </authorList>
    </citation>
    <scope>NUCLEOTIDE SEQUENCE</scope>
    <source>
        <strain evidence="1">CBS 207.26</strain>
    </source>
</reference>
<accession>A0A6A6E128</accession>
<evidence type="ECO:0000313" key="2">
    <source>
        <dbReference type="Proteomes" id="UP000800200"/>
    </source>
</evidence>